<dbReference type="Pfam" id="PF06140">
    <property type="entry name" value="Ifi-6-16"/>
    <property type="match status" value="2"/>
</dbReference>
<dbReference type="GO" id="GO:0016020">
    <property type="term" value="C:membrane"/>
    <property type="evidence" value="ECO:0007669"/>
    <property type="project" value="UniProtKB-SubCell"/>
</dbReference>
<dbReference type="AlphaFoldDB" id="A0A1B7Y4T9"/>
<gene>
    <name evidence="7" type="ORF">CH63R_08572</name>
</gene>
<dbReference type="InterPro" id="IPR038213">
    <property type="entry name" value="IFI6/IFI27-like_sf"/>
</dbReference>
<keyword evidence="4 6" id="KW-1133">Transmembrane helix</keyword>
<dbReference type="GeneID" id="28867653"/>
<comment type="similarity">
    <text evidence="2">Belongs to the IFI6/IFI27 family.</text>
</comment>
<accession>A0A1B7Y4T9</accession>
<evidence type="ECO:0000313" key="8">
    <source>
        <dbReference type="Proteomes" id="UP000092177"/>
    </source>
</evidence>
<keyword evidence="5 6" id="KW-0472">Membrane</keyword>
<dbReference type="Proteomes" id="UP000092177">
    <property type="component" value="Chromosome 6"/>
</dbReference>
<dbReference type="InterPro" id="IPR009311">
    <property type="entry name" value="IFI6/IFI27-like"/>
</dbReference>
<comment type="subcellular location">
    <subcellularLocation>
        <location evidence="1">Membrane</location>
        <topology evidence="1">Multi-pass membrane protein</topology>
    </subcellularLocation>
</comment>
<dbReference type="Gene3D" id="6.10.110.10">
    <property type="match status" value="2"/>
</dbReference>
<evidence type="ECO:0000256" key="4">
    <source>
        <dbReference type="ARBA" id="ARBA00022989"/>
    </source>
</evidence>
<reference evidence="8" key="1">
    <citation type="journal article" date="2017" name="BMC Genomics">
        <title>Gapless genome assembly of Colletotrichum higginsianum reveals chromosome structure and association of transposable elements with secondary metabolite gene clusters.</title>
        <authorList>
            <person name="Dallery J.-F."/>
            <person name="Lapalu N."/>
            <person name="Zampounis A."/>
            <person name="Pigne S."/>
            <person name="Luyten I."/>
            <person name="Amselem J."/>
            <person name="Wittenberg A.H.J."/>
            <person name="Zhou S."/>
            <person name="de Queiroz M.V."/>
            <person name="Robin G.P."/>
            <person name="Auger A."/>
            <person name="Hainaut M."/>
            <person name="Henrissat B."/>
            <person name="Kim K.-T."/>
            <person name="Lee Y.-H."/>
            <person name="Lespinet O."/>
            <person name="Schwartz D.C."/>
            <person name="Thon M.R."/>
            <person name="O'Connell R.J."/>
        </authorList>
    </citation>
    <scope>NUCLEOTIDE SEQUENCE [LARGE SCALE GENOMIC DNA]</scope>
    <source>
        <strain evidence="8">IMI 349063</strain>
    </source>
</reference>
<evidence type="ECO:0000256" key="6">
    <source>
        <dbReference type="SAM" id="Phobius"/>
    </source>
</evidence>
<dbReference type="OrthoDB" id="440424at2759"/>
<feature type="transmembrane region" description="Helical" evidence="6">
    <location>
        <begin position="258"/>
        <end position="277"/>
    </location>
</feature>
<evidence type="ECO:0000256" key="3">
    <source>
        <dbReference type="ARBA" id="ARBA00022692"/>
    </source>
</evidence>
<protein>
    <submittedName>
        <fullName evidence="7">Uncharacterized protein</fullName>
    </submittedName>
</protein>
<dbReference type="EMBL" id="LTAN01000006">
    <property type="protein sequence ID" value="OBR07051.1"/>
    <property type="molecule type" value="Genomic_DNA"/>
</dbReference>
<name>A0A1B7Y4T9_COLHI</name>
<dbReference type="PANTHER" id="PTHR16932">
    <property type="entry name" value="INTERFERON ALPHA-INDUCIBLE PROTEIN 27"/>
    <property type="match status" value="1"/>
</dbReference>
<evidence type="ECO:0000313" key="7">
    <source>
        <dbReference type="EMBL" id="OBR07051.1"/>
    </source>
</evidence>
<dbReference type="RefSeq" id="XP_018155569.1">
    <property type="nucleotide sequence ID" value="XM_018303546.1"/>
</dbReference>
<keyword evidence="8" id="KW-1185">Reference proteome</keyword>
<evidence type="ECO:0000256" key="5">
    <source>
        <dbReference type="ARBA" id="ARBA00023136"/>
    </source>
</evidence>
<keyword evidence="3 6" id="KW-0812">Transmembrane</keyword>
<evidence type="ECO:0000256" key="1">
    <source>
        <dbReference type="ARBA" id="ARBA00004141"/>
    </source>
</evidence>
<sequence>MDCSRCFECFLGLLSEPQRQPAVIVEKQLGVITEQPVRSAHDAAGEFIDILRTAEKGGKNLERRLRNIVTVNSWTEELAKYILRGIEYLVQHRDTIGQVVRDAMDKAIEAAESVFQFAKDHPVFVTLIAIGVLVLVSPWVLEALGFGELGPVADTFAAFWQARYAGYVPKDSLFSFFQRLGMVGNQVASKYSDFFRSMNYLTDVQGNNNAPTTSIHPANVAKMIEFFIVILVIAALVPFFLSLIGFGPVGPVAGSWAAWWQSFYGGAVPGGGFFAYLQHIAMTWQI</sequence>
<dbReference type="VEuPathDB" id="FungiDB:CH63R_08572"/>
<proteinExistence type="inferred from homology"/>
<feature type="transmembrane region" description="Helical" evidence="6">
    <location>
        <begin position="226"/>
        <end position="246"/>
    </location>
</feature>
<comment type="caution">
    <text evidence="7">The sequence shown here is derived from an EMBL/GenBank/DDBJ whole genome shotgun (WGS) entry which is preliminary data.</text>
</comment>
<dbReference type="KEGG" id="chig:CH63R_08572"/>
<feature type="transmembrane region" description="Helical" evidence="6">
    <location>
        <begin position="123"/>
        <end position="141"/>
    </location>
</feature>
<organism evidence="7 8">
    <name type="scientific">Colletotrichum higginsianum (strain IMI 349063)</name>
    <name type="common">Crucifer anthracnose fungus</name>
    <dbReference type="NCBI Taxonomy" id="759273"/>
    <lineage>
        <taxon>Eukaryota</taxon>
        <taxon>Fungi</taxon>
        <taxon>Dikarya</taxon>
        <taxon>Ascomycota</taxon>
        <taxon>Pezizomycotina</taxon>
        <taxon>Sordariomycetes</taxon>
        <taxon>Hypocreomycetidae</taxon>
        <taxon>Glomerellales</taxon>
        <taxon>Glomerellaceae</taxon>
        <taxon>Colletotrichum</taxon>
        <taxon>Colletotrichum destructivum species complex</taxon>
    </lineage>
</organism>
<evidence type="ECO:0000256" key="2">
    <source>
        <dbReference type="ARBA" id="ARBA00007262"/>
    </source>
</evidence>
<dbReference type="PANTHER" id="PTHR16932:SF18">
    <property type="entry name" value="INTERFERON, ALPHA-INDUCIBLE PROTEIN 27-LIKE 2"/>
    <property type="match status" value="1"/>
</dbReference>